<dbReference type="InParanoid" id="A0A804Q801"/>
<dbReference type="Proteomes" id="UP000007305">
    <property type="component" value="Chromosome 7"/>
</dbReference>
<organism evidence="2 3">
    <name type="scientific">Zea mays</name>
    <name type="common">Maize</name>
    <dbReference type="NCBI Taxonomy" id="4577"/>
    <lineage>
        <taxon>Eukaryota</taxon>
        <taxon>Viridiplantae</taxon>
        <taxon>Streptophyta</taxon>
        <taxon>Embryophyta</taxon>
        <taxon>Tracheophyta</taxon>
        <taxon>Spermatophyta</taxon>
        <taxon>Magnoliopsida</taxon>
        <taxon>Liliopsida</taxon>
        <taxon>Poales</taxon>
        <taxon>Poaceae</taxon>
        <taxon>PACMAD clade</taxon>
        <taxon>Panicoideae</taxon>
        <taxon>Andropogonodae</taxon>
        <taxon>Andropogoneae</taxon>
        <taxon>Tripsacinae</taxon>
        <taxon>Zea</taxon>
    </lineage>
</organism>
<dbReference type="EnsemblPlants" id="Zm00001eb311220_T001">
    <property type="protein sequence ID" value="Zm00001eb311220_P001"/>
    <property type="gene ID" value="Zm00001eb311220"/>
</dbReference>
<reference evidence="3" key="1">
    <citation type="submission" date="2015-12" db="EMBL/GenBank/DDBJ databases">
        <title>Update maize B73 reference genome by single molecule sequencing technologies.</title>
        <authorList>
            <consortium name="Maize Genome Sequencing Project"/>
            <person name="Ware D."/>
        </authorList>
    </citation>
    <scope>NUCLEOTIDE SEQUENCE [LARGE SCALE GENOMIC DNA]</scope>
    <source>
        <strain evidence="3">cv. B73</strain>
    </source>
</reference>
<evidence type="ECO:0000256" key="1">
    <source>
        <dbReference type="SAM" id="MobiDB-lite"/>
    </source>
</evidence>
<evidence type="ECO:0000313" key="2">
    <source>
        <dbReference type="EnsemblPlants" id="Zm00001eb311220_P001"/>
    </source>
</evidence>
<name>A0A804Q801_MAIZE</name>
<reference evidence="2" key="2">
    <citation type="submission" date="2019-07" db="EMBL/GenBank/DDBJ databases">
        <authorList>
            <person name="Seetharam A."/>
            <person name="Woodhouse M."/>
            <person name="Cannon E."/>
        </authorList>
    </citation>
    <scope>NUCLEOTIDE SEQUENCE [LARGE SCALE GENOMIC DNA]</scope>
    <source>
        <strain evidence="2">cv. B73</strain>
    </source>
</reference>
<protein>
    <submittedName>
        <fullName evidence="2">Uncharacterized protein</fullName>
    </submittedName>
</protein>
<sequence>MASPDVSSAWDAKAITTFVSFIKERPTRIQRPCRIPRPSRTRPCRSPRDPLPTHGVPAAAPVAPAIPPAKHGVAAAVAPAIPFLNSTRLWQSLSPPLSSLLSAPTRHGRRSPSLRQIEKSASAMEGIDISIRVRSAKLRNPRPKS</sequence>
<dbReference type="Gramene" id="Zm00001eb311220_T001">
    <property type="protein sequence ID" value="Zm00001eb311220_P001"/>
    <property type="gene ID" value="Zm00001eb311220"/>
</dbReference>
<proteinExistence type="predicted"/>
<accession>A0A804Q801</accession>
<reference evidence="2" key="3">
    <citation type="submission" date="2021-05" db="UniProtKB">
        <authorList>
            <consortium name="EnsemblPlants"/>
        </authorList>
    </citation>
    <scope>IDENTIFICATION</scope>
    <source>
        <strain evidence="2">cv. B73</strain>
    </source>
</reference>
<evidence type="ECO:0000313" key="3">
    <source>
        <dbReference type="Proteomes" id="UP000007305"/>
    </source>
</evidence>
<dbReference type="AlphaFoldDB" id="A0A804Q801"/>
<feature type="region of interest" description="Disordered" evidence="1">
    <location>
        <begin position="100"/>
        <end position="121"/>
    </location>
</feature>
<feature type="region of interest" description="Disordered" evidence="1">
    <location>
        <begin position="29"/>
        <end position="63"/>
    </location>
</feature>
<keyword evidence="3" id="KW-1185">Reference proteome</keyword>